<evidence type="ECO:0000313" key="3">
    <source>
        <dbReference type="Proteomes" id="UP000838756"/>
    </source>
</evidence>
<name>A0A8S4QZD7_9NEOP</name>
<dbReference type="EMBL" id="CAKXAJ010023572">
    <property type="protein sequence ID" value="CAH2227881.1"/>
    <property type="molecule type" value="Genomic_DNA"/>
</dbReference>
<keyword evidence="3" id="KW-1185">Reference proteome</keyword>
<gene>
    <name evidence="2" type="primary">jg19047</name>
    <name evidence="2" type="ORF">PAEG_LOCUS8125</name>
</gene>
<proteinExistence type="predicted"/>
<sequence length="92" mass="9703">MCVAGGAPLPQGTVPARGRRGGAGHSGAHLLEERAALRRLQQSTDASNQSSPGAEERRPEPWRPPPGASTERQANILHHKQSLSSGSLSFET</sequence>
<evidence type="ECO:0000313" key="2">
    <source>
        <dbReference type="EMBL" id="CAH2227881.1"/>
    </source>
</evidence>
<organism evidence="2 3">
    <name type="scientific">Pararge aegeria aegeria</name>
    <dbReference type="NCBI Taxonomy" id="348720"/>
    <lineage>
        <taxon>Eukaryota</taxon>
        <taxon>Metazoa</taxon>
        <taxon>Ecdysozoa</taxon>
        <taxon>Arthropoda</taxon>
        <taxon>Hexapoda</taxon>
        <taxon>Insecta</taxon>
        <taxon>Pterygota</taxon>
        <taxon>Neoptera</taxon>
        <taxon>Endopterygota</taxon>
        <taxon>Lepidoptera</taxon>
        <taxon>Glossata</taxon>
        <taxon>Ditrysia</taxon>
        <taxon>Papilionoidea</taxon>
        <taxon>Nymphalidae</taxon>
        <taxon>Satyrinae</taxon>
        <taxon>Satyrini</taxon>
        <taxon>Parargina</taxon>
        <taxon>Pararge</taxon>
    </lineage>
</organism>
<dbReference type="AlphaFoldDB" id="A0A8S4QZD7"/>
<protein>
    <submittedName>
        <fullName evidence="2">Jg19047 protein</fullName>
    </submittedName>
</protein>
<reference evidence="2" key="1">
    <citation type="submission" date="2022-03" db="EMBL/GenBank/DDBJ databases">
        <authorList>
            <person name="Lindestad O."/>
        </authorList>
    </citation>
    <scope>NUCLEOTIDE SEQUENCE</scope>
</reference>
<accession>A0A8S4QZD7</accession>
<comment type="caution">
    <text evidence="2">The sequence shown here is derived from an EMBL/GenBank/DDBJ whole genome shotgun (WGS) entry which is preliminary data.</text>
</comment>
<feature type="compositionally biased region" description="Polar residues" evidence="1">
    <location>
        <begin position="82"/>
        <end position="92"/>
    </location>
</feature>
<evidence type="ECO:0000256" key="1">
    <source>
        <dbReference type="SAM" id="MobiDB-lite"/>
    </source>
</evidence>
<feature type="compositionally biased region" description="Polar residues" evidence="1">
    <location>
        <begin position="41"/>
        <end position="52"/>
    </location>
</feature>
<dbReference type="Proteomes" id="UP000838756">
    <property type="component" value="Unassembled WGS sequence"/>
</dbReference>
<feature type="region of interest" description="Disordered" evidence="1">
    <location>
        <begin position="1"/>
        <end position="92"/>
    </location>
</feature>